<sequence length="200" mass="22168">MAYPYQYHISLLRHYHSPQPPSRIPSSPPTQENTSSNPPLTHPTSETLVGHNDPSTLQIPPSTLPSILTLKSPPHNPTFDKNNPSPPSTSSLKLPPSSFLPHGTTILDHHSQMFNFPPNPFLDHPTSSYSPHNSTNHPPKSLTSSHIHTTNPTPFYPFSLSKTISMPQEESPCVPFRINQSLHVMSHCTLWSMVHLKGGC</sequence>
<feature type="region of interest" description="Disordered" evidence="1">
    <location>
        <begin position="15"/>
        <end position="104"/>
    </location>
</feature>
<feature type="compositionally biased region" description="Polar residues" evidence="1">
    <location>
        <begin position="30"/>
        <end position="66"/>
    </location>
</feature>
<gene>
    <name evidence="2" type="ORF">VNO78_21360</name>
</gene>
<comment type="caution">
    <text evidence="2">The sequence shown here is derived from an EMBL/GenBank/DDBJ whole genome shotgun (WGS) entry which is preliminary data.</text>
</comment>
<dbReference type="Proteomes" id="UP001386955">
    <property type="component" value="Unassembled WGS sequence"/>
</dbReference>
<feature type="compositionally biased region" description="Pro residues" evidence="1">
    <location>
        <begin position="18"/>
        <end position="28"/>
    </location>
</feature>
<name>A0AAN9SBY8_PSOTE</name>
<dbReference type="AlphaFoldDB" id="A0AAN9SBY8"/>
<feature type="compositionally biased region" description="Low complexity" evidence="1">
    <location>
        <begin position="88"/>
        <end position="101"/>
    </location>
</feature>
<organism evidence="2 3">
    <name type="scientific">Psophocarpus tetragonolobus</name>
    <name type="common">Winged bean</name>
    <name type="synonym">Dolichos tetragonolobus</name>
    <dbReference type="NCBI Taxonomy" id="3891"/>
    <lineage>
        <taxon>Eukaryota</taxon>
        <taxon>Viridiplantae</taxon>
        <taxon>Streptophyta</taxon>
        <taxon>Embryophyta</taxon>
        <taxon>Tracheophyta</taxon>
        <taxon>Spermatophyta</taxon>
        <taxon>Magnoliopsida</taxon>
        <taxon>eudicotyledons</taxon>
        <taxon>Gunneridae</taxon>
        <taxon>Pentapetalae</taxon>
        <taxon>rosids</taxon>
        <taxon>fabids</taxon>
        <taxon>Fabales</taxon>
        <taxon>Fabaceae</taxon>
        <taxon>Papilionoideae</taxon>
        <taxon>50 kb inversion clade</taxon>
        <taxon>NPAAA clade</taxon>
        <taxon>indigoferoid/millettioid clade</taxon>
        <taxon>Phaseoleae</taxon>
        <taxon>Psophocarpus</taxon>
    </lineage>
</organism>
<evidence type="ECO:0000313" key="2">
    <source>
        <dbReference type="EMBL" id="KAK7392910.1"/>
    </source>
</evidence>
<feature type="region of interest" description="Disordered" evidence="1">
    <location>
        <begin position="117"/>
        <end position="148"/>
    </location>
</feature>
<accession>A0AAN9SBY8</accession>
<keyword evidence="3" id="KW-1185">Reference proteome</keyword>
<protein>
    <submittedName>
        <fullName evidence="2">Uncharacterized protein</fullName>
    </submittedName>
</protein>
<feature type="compositionally biased region" description="Polar residues" evidence="1">
    <location>
        <begin position="125"/>
        <end position="148"/>
    </location>
</feature>
<dbReference type="EMBL" id="JAYMYS010000005">
    <property type="protein sequence ID" value="KAK7392910.1"/>
    <property type="molecule type" value="Genomic_DNA"/>
</dbReference>
<proteinExistence type="predicted"/>
<evidence type="ECO:0000313" key="3">
    <source>
        <dbReference type="Proteomes" id="UP001386955"/>
    </source>
</evidence>
<evidence type="ECO:0000256" key="1">
    <source>
        <dbReference type="SAM" id="MobiDB-lite"/>
    </source>
</evidence>
<reference evidence="2 3" key="1">
    <citation type="submission" date="2024-01" db="EMBL/GenBank/DDBJ databases">
        <title>The genomes of 5 underutilized Papilionoideae crops provide insights into root nodulation and disease resistanc.</title>
        <authorList>
            <person name="Jiang F."/>
        </authorList>
    </citation>
    <scope>NUCLEOTIDE SEQUENCE [LARGE SCALE GENOMIC DNA]</scope>
    <source>
        <strain evidence="2">DUOXIRENSHENG_FW03</strain>
        <tissue evidence="2">Leaves</tissue>
    </source>
</reference>